<name>A0AAJ0AKQ3_9PEZI</name>
<dbReference type="EMBL" id="JAHMHR010000020">
    <property type="protein sequence ID" value="KAK1675675.1"/>
    <property type="molecule type" value="Genomic_DNA"/>
</dbReference>
<dbReference type="AlphaFoldDB" id="A0AAJ0AKQ3"/>
<accession>A0AAJ0AKQ3</accession>
<organism evidence="3 4">
    <name type="scientific">Colletotrichum godetiae</name>
    <dbReference type="NCBI Taxonomy" id="1209918"/>
    <lineage>
        <taxon>Eukaryota</taxon>
        <taxon>Fungi</taxon>
        <taxon>Dikarya</taxon>
        <taxon>Ascomycota</taxon>
        <taxon>Pezizomycotina</taxon>
        <taxon>Sordariomycetes</taxon>
        <taxon>Hypocreomycetidae</taxon>
        <taxon>Glomerellales</taxon>
        <taxon>Glomerellaceae</taxon>
        <taxon>Colletotrichum</taxon>
        <taxon>Colletotrichum acutatum species complex</taxon>
    </lineage>
</organism>
<gene>
    <name evidence="3" type="ORF">BDP55DRAFT_631869</name>
</gene>
<evidence type="ECO:0000313" key="3">
    <source>
        <dbReference type="EMBL" id="KAK1675675.1"/>
    </source>
</evidence>
<feature type="region of interest" description="Disordered" evidence="1">
    <location>
        <begin position="468"/>
        <end position="495"/>
    </location>
</feature>
<dbReference type="Proteomes" id="UP001224890">
    <property type="component" value="Unassembled WGS sequence"/>
</dbReference>
<keyword evidence="4" id="KW-1185">Reference proteome</keyword>
<dbReference type="RefSeq" id="XP_060429678.1">
    <property type="nucleotide sequence ID" value="XM_060572339.1"/>
</dbReference>
<comment type="caution">
    <text evidence="3">The sequence shown here is derived from an EMBL/GenBank/DDBJ whole genome shotgun (WGS) entry which is preliminary data.</text>
</comment>
<protein>
    <submittedName>
        <fullName evidence="3">Uncharacterized protein</fullName>
    </submittedName>
</protein>
<dbReference type="GeneID" id="85456865"/>
<keyword evidence="2" id="KW-1133">Transmembrane helix</keyword>
<feature type="transmembrane region" description="Helical" evidence="2">
    <location>
        <begin position="172"/>
        <end position="196"/>
    </location>
</feature>
<proteinExistence type="predicted"/>
<reference evidence="3" key="1">
    <citation type="submission" date="2021-06" db="EMBL/GenBank/DDBJ databases">
        <title>Comparative genomics, transcriptomics and evolutionary studies reveal genomic signatures of adaptation to plant cell wall in hemibiotrophic fungi.</title>
        <authorList>
            <consortium name="DOE Joint Genome Institute"/>
            <person name="Baroncelli R."/>
            <person name="Diaz J.F."/>
            <person name="Benocci T."/>
            <person name="Peng M."/>
            <person name="Battaglia E."/>
            <person name="Haridas S."/>
            <person name="Andreopoulos W."/>
            <person name="Labutti K."/>
            <person name="Pangilinan J."/>
            <person name="Floch G.L."/>
            <person name="Makela M.R."/>
            <person name="Henrissat B."/>
            <person name="Grigoriev I.V."/>
            <person name="Crouch J.A."/>
            <person name="De Vries R.P."/>
            <person name="Sukno S.A."/>
            <person name="Thon M.R."/>
        </authorList>
    </citation>
    <scope>NUCLEOTIDE SEQUENCE</scope>
    <source>
        <strain evidence="3">CBS 193.32</strain>
    </source>
</reference>
<evidence type="ECO:0000313" key="4">
    <source>
        <dbReference type="Proteomes" id="UP001224890"/>
    </source>
</evidence>
<evidence type="ECO:0000256" key="1">
    <source>
        <dbReference type="SAM" id="MobiDB-lite"/>
    </source>
</evidence>
<keyword evidence="2" id="KW-0812">Transmembrane</keyword>
<evidence type="ECO:0000256" key="2">
    <source>
        <dbReference type="SAM" id="Phobius"/>
    </source>
</evidence>
<keyword evidence="2" id="KW-0472">Membrane</keyword>
<sequence length="870" mass="90852">MSHGDSPSLFISHISPGTATACKSDPSYALKVKTPCSESLRLSKSPGQLRGNRSPDRVSHYLDRLGGRFKHASQHLSFVRSTLSQPSQTSAQHSLVTITILSRRSNKVPDPVIVQEQAQRTLSLDIMMPKRPNNDYRDHRGYYREDDDLTVTEGAIQRERKDWSTYRKTDPFLLILLAALIATCMGGGIAIGIYYATRGSPNSQVPTSDSHVVVPRSAGMNYNVHGFNGTQTHGINSTLSGLATTGTPTICEDDADETITVTQFLGNNKTASVDTTITTHVQMTLTQTLHKSPMGTTVSSAKPVNTTLPGSSVVTQSIPVVTEVLTTSVTETAYHTATAHQSNVVSESSESLESSESAIAFTSSVENGPPIIVTTGGWLPTESSHPEITSVFLTKTLTQTHKTTIHGAPLISTGEFSSTTTVTPTTVVKSTIYVTAGPLSSTTQAQCSHKVEDHTVYVTVIETFTPGAASSSSSVQSKSSKASSKMSSSSSVSPSTATDTVLVTYTVTIDSLYPPTTSPVMSSSISSEKTSSTLVPASKSTIVVTQVATRTVIVSIGHGTTVSSQLGHAGIPIFTSLSSSGTAQASTATDVVVLTKTITSNVFKTVRASSSSHSADVQTDTQTSIVTVTASPSSASPSKSSSQSAESILTTIYLTDRATQTVTIGGMATVTVRPKPSSTFSSSFSSPSNSTRTETKVITASASRVVHTYTTTVSGQVFTSLITVWKNVTATATATLSGSASSSLASSSTSHVGSGKNTTVTATATSVVEVPITLNTTITITGTPMLHPTAPSPLAPSVNGTAMTSSTRHVPTTYHYPTLSSATVTEQPKSTSTVVVVSGTADKHAEGIMGGCKGCTTWLAISVLGLMVLL</sequence>